<evidence type="ECO:0000313" key="2">
    <source>
        <dbReference type="EMBL" id="KAK3781991.1"/>
    </source>
</evidence>
<dbReference type="EMBL" id="JAWDGP010002556">
    <property type="protein sequence ID" value="KAK3781991.1"/>
    <property type="molecule type" value="Genomic_DNA"/>
</dbReference>
<feature type="region of interest" description="Disordered" evidence="1">
    <location>
        <begin position="58"/>
        <end position="164"/>
    </location>
</feature>
<feature type="compositionally biased region" description="Polar residues" evidence="1">
    <location>
        <begin position="124"/>
        <end position="133"/>
    </location>
</feature>
<evidence type="ECO:0000256" key="1">
    <source>
        <dbReference type="SAM" id="MobiDB-lite"/>
    </source>
</evidence>
<dbReference type="AlphaFoldDB" id="A0AAE1A7P1"/>
<evidence type="ECO:0000313" key="3">
    <source>
        <dbReference type="Proteomes" id="UP001283361"/>
    </source>
</evidence>
<gene>
    <name evidence="2" type="ORF">RRG08_018357</name>
</gene>
<feature type="compositionally biased region" description="Polar residues" evidence="1">
    <location>
        <begin position="150"/>
        <end position="164"/>
    </location>
</feature>
<comment type="caution">
    <text evidence="2">The sequence shown here is derived from an EMBL/GenBank/DDBJ whole genome shotgun (WGS) entry which is preliminary data.</text>
</comment>
<proteinExistence type="predicted"/>
<sequence length="164" mass="18265">MIEKTFLKAPSNSTSGADIILQSEQPVLLPYRNVEYGGLNTIEHHTDIIVPAGNRAENLRENSVENLEDIPRENTSQNLEDNPPENTSQNLEDNPHENTSQNRLSTPGQHHVETCEEIPDENTSETLTEQPVGNSALDHTIATESEQELPDQTQNEATEQTNDN</sequence>
<feature type="compositionally biased region" description="Polar residues" evidence="1">
    <location>
        <begin position="73"/>
        <end position="108"/>
    </location>
</feature>
<accession>A0AAE1A7P1</accession>
<organism evidence="2 3">
    <name type="scientific">Elysia crispata</name>
    <name type="common">lettuce slug</name>
    <dbReference type="NCBI Taxonomy" id="231223"/>
    <lineage>
        <taxon>Eukaryota</taxon>
        <taxon>Metazoa</taxon>
        <taxon>Spiralia</taxon>
        <taxon>Lophotrochozoa</taxon>
        <taxon>Mollusca</taxon>
        <taxon>Gastropoda</taxon>
        <taxon>Heterobranchia</taxon>
        <taxon>Euthyneura</taxon>
        <taxon>Panpulmonata</taxon>
        <taxon>Sacoglossa</taxon>
        <taxon>Placobranchoidea</taxon>
        <taxon>Plakobranchidae</taxon>
        <taxon>Elysia</taxon>
    </lineage>
</organism>
<dbReference type="Proteomes" id="UP001283361">
    <property type="component" value="Unassembled WGS sequence"/>
</dbReference>
<reference evidence="2" key="1">
    <citation type="journal article" date="2023" name="G3 (Bethesda)">
        <title>A reference genome for the long-term kleptoplast-retaining sea slug Elysia crispata morphotype clarki.</title>
        <authorList>
            <person name="Eastman K.E."/>
            <person name="Pendleton A.L."/>
            <person name="Shaikh M.A."/>
            <person name="Suttiyut T."/>
            <person name="Ogas R."/>
            <person name="Tomko P."/>
            <person name="Gavelis G."/>
            <person name="Widhalm J.R."/>
            <person name="Wisecaver J.H."/>
        </authorList>
    </citation>
    <scope>NUCLEOTIDE SEQUENCE</scope>
    <source>
        <strain evidence="2">ECLA1</strain>
    </source>
</reference>
<keyword evidence="3" id="KW-1185">Reference proteome</keyword>
<name>A0AAE1A7P1_9GAST</name>
<protein>
    <submittedName>
        <fullName evidence="2">Uncharacterized protein</fullName>
    </submittedName>
</protein>